<dbReference type="AlphaFoldDB" id="A0A3N4KHX7"/>
<accession>A0A3N4KHX7</accession>
<feature type="compositionally biased region" description="Polar residues" evidence="1">
    <location>
        <begin position="143"/>
        <end position="156"/>
    </location>
</feature>
<feature type="compositionally biased region" description="Low complexity" evidence="1">
    <location>
        <begin position="105"/>
        <end position="142"/>
    </location>
</feature>
<evidence type="ECO:0008006" key="5">
    <source>
        <dbReference type="Google" id="ProtNLM"/>
    </source>
</evidence>
<evidence type="ECO:0000256" key="2">
    <source>
        <dbReference type="SAM" id="SignalP"/>
    </source>
</evidence>
<gene>
    <name evidence="3" type="ORF">P167DRAFT_538923</name>
</gene>
<feature type="chain" id="PRO_5018260624" description="Extracellular membrane protein CFEM domain-containing protein" evidence="2">
    <location>
        <begin position="20"/>
        <end position="277"/>
    </location>
</feature>
<feature type="region of interest" description="Disordered" evidence="1">
    <location>
        <begin position="105"/>
        <end position="164"/>
    </location>
</feature>
<organism evidence="3 4">
    <name type="scientific">Morchella conica CCBAS932</name>
    <dbReference type="NCBI Taxonomy" id="1392247"/>
    <lineage>
        <taxon>Eukaryota</taxon>
        <taxon>Fungi</taxon>
        <taxon>Dikarya</taxon>
        <taxon>Ascomycota</taxon>
        <taxon>Pezizomycotina</taxon>
        <taxon>Pezizomycetes</taxon>
        <taxon>Pezizales</taxon>
        <taxon>Morchellaceae</taxon>
        <taxon>Morchella</taxon>
    </lineage>
</organism>
<proteinExistence type="predicted"/>
<dbReference type="Proteomes" id="UP000277580">
    <property type="component" value="Unassembled WGS sequence"/>
</dbReference>
<evidence type="ECO:0000313" key="4">
    <source>
        <dbReference type="Proteomes" id="UP000277580"/>
    </source>
</evidence>
<name>A0A3N4KHX7_9PEZI</name>
<protein>
    <recommendedName>
        <fullName evidence="5">Extracellular membrane protein CFEM domain-containing protein</fullName>
    </recommendedName>
</protein>
<feature type="signal peptide" evidence="2">
    <location>
        <begin position="1"/>
        <end position="19"/>
    </location>
</feature>
<sequence>MHAPLISTLLLALAASVSATLSLGDLESIPSDTVTPGCLSAYNTEIPACPAAADFRAKKACSTECQDALNTFSQDTILVCRQAFVSPDSLLRRLLDGGLVKTLCPTTSSSSSTAAPTTTSAPAPSKSSSASHSAPASTSSSAEVETQPSSTQSPAKTKTESAVSTVTPTTVAFSGFMTITASSAASTASIPAELTLDDSAEPTVSSAYGGYAAYAVVSGSGVVSAEAVQSSAAAAGNGSPFESSSDSTVQTGAAAGGVKAGWGAVVVAVVALGAGLL</sequence>
<keyword evidence="4" id="KW-1185">Reference proteome</keyword>
<reference evidence="3 4" key="1">
    <citation type="journal article" date="2018" name="Nat. Ecol. Evol.">
        <title>Pezizomycetes genomes reveal the molecular basis of ectomycorrhizal truffle lifestyle.</title>
        <authorList>
            <person name="Murat C."/>
            <person name="Payen T."/>
            <person name="Noel B."/>
            <person name="Kuo A."/>
            <person name="Morin E."/>
            <person name="Chen J."/>
            <person name="Kohler A."/>
            <person name="Krizsan K."/>
            <person name="Balestrini R."/>
            <person name="Da Silva C."/>
            <person name="Montanini B."/>
            <person name="Hainaut M."/>
            <person name="Levati E."/>
            <person name="Barry K.W."/>
            <person name="Belfiori B."/>
            <person name="Cichocki N."/>
            <person name="Clum A."/>
            <person name="Dockter R.B."/>
            <person name="Fauchery L."/>
            <person name="Guy J."/>
            <person name="Iotti M."/>
            <person name="Le Tacon F."/>
            <person name="Lindquist E.A."/>
            <person name="Lipzen A."/>
            <person name="Malagnac F."/>
            <person name="Mello A."/>
            <person name="Molinier V."/>
            <person name="Miyauchi S."/>
            <person name="Poulain J."/>
            <person name="Riccioni C."/>
            <person name="Rubini A."/>
            <person name="Sitrit Y."/>
            <person name="Splivallo R."/>
            <person name="Traeger S."/>
            <person name="Wang M."/>
            <person name="Zifcakova L."/>
            <person name="Wipf D."/>
            <person name="Zambonelli A."/>
            <person name="Paolocci F."/>
            <person name="Nowrousian M."/>
            <person name="Ottonello S."/>
            <person name="Baldrian P."/>
            <person name="Spatafora J.W."/>
            <person name="Henrissat B."/>
            <person name="Nagy L.G."/>
            <person name="Aury J.M."/>
            <person name="Wincker P."/>
            <person name="Grigoriev I.V."/>
            <person name="Bonfante P."/>
            <person name="Martin F.M."/>
        </authorList>
    </citation>
    <scope>NUCLEOTIDE SEQUENCE [LARGE SCALE GENOMIC DNA]</scope>
    <source>
        <strain evidence="3 4">CCBAS932</strain>
    </source>
</reference>
<dbReference type="InParanoid" id="A0A3N4KHX7"/>
<dbReference type="EMBL" id="ML119157">
    <property type="protein sequence ID" value="RPB08949.1"/>
    <property type="molecule type" value="Genomic_DNA"/>
</dbReference>
<dbReference type="OrthoDB" id="5427833at2759"/>
<dbReference type="STRING" id="1392247.A0A3N4KHX7"/>
<keyword evidence="2" id="KW-0732">Signal</keyword>
<evidence type="ECO:0000313" key="3">
    <source>
        <dbReference type="EMBL" id="RPB08949.1"/>
    </source>
</evidence>
<evidence type="ECO:0000256" key="1">
    <source>
        <dbReference type="SAM" id="MobiDB-lite"/>
    </source>
</evidence>